<accession>A0A081CGT4</accession>
<protein>
    <submittedName>
        <fullName evidence="1">Uncharacterized protein</fullName>
    </submittedName>
</protein>
<sequence>MPSESEAKETSAAKPTPPAVHLGQGPGIGFRYVWPGGEAPVYPYASLPDPCRPQDVDHTTIRFNFTAPIPSEPSRKAKAISAIRQQLTEAGIKLLRSEPDIRFPAGPRSYLDVKSFSKENLEAAQSVSLSWEGQKLEWHSSGVALPEGVFIGLIDGLPPNTNMTRFLHHFYRWFRHDLDIQSMWANYDFDASGEGWFLGQVAFLAIYKLDCFGDYWIPGYFNFEGRDFELHFRGRGNACTFCLSARRHRHDTEDCEHRTCSVCGQEGHPQRVCPDDVPKWTPSENEYSSRSASG</sequence>
<dbReference type="GeneID" id="26304956"/>
<dbReference type="PROSITE" id="PS50158">
    <property type="entry name" value="ZF_CCHC"/>
    <property type="match status" value="1"/>
</dbReference>
<name>A0A081CGT4_PSEA2</name>
<proteinExistence type="predicted"/>
<organism evidence="1 2">
    <name type="scientific">Pseudozyma antarctica</name>
    <name type="common">Yeast</name>
    <name type="synonym">Candida antarctica</name>
    <dbReference type="NCBI Taxonomy" id="84753"/>
    <lineage>
        <taxon>Eukaryota</taxon>
        <taxon>Fungi</taxon>
        <taxon>Dikarya</taxon>
        <taxon>Basidiomycota</taxon>
        <taxon>Ustilaginomycotina</taxon>
        <taxon>Ustilaginomycetes</taxon>
        <taxon>Ustilaginales</taxon>
        <taxon>Ustilaginaceae</taxon>
        <taxon>Moesziomyces</taxon>
    </lineage>
</organism>
<dbReference type="InterPro" id="IPR001878">
    <property type="entry name" value="Znf_CCHC"/>
</dbReference>
<dbReference type="AlphaFoldDB" id="A0A081CGT4"/>
<keyword evidence="2" id="KW-1185">Reference proteome</keyword>
<dbReference type="GO" id="GO:0008270">
    <property type="term" value="F:zinc ion binding"/>
    <property type="evidence" value="ECO:0007669"/>
    <property type="project" value="UniProtKB-KW"/>
</dbReference>
<dbReference type="HOGENOM" id="CLU_946630_0_0_1"/>
<gene>
    <name evidence="1" type="ORF">PAN0_010d4102</name>
</gene>
<dbReference type="EMBL" id="DF830077">
    <property type="protein sequence ID" value="GAK65880.1"/>
    <property type="molecule type" value="Genomic_DNA"/>
</dbReference>
<evidence type="ECO:0000313" key="1">
    <source>
        <dbReference type="EMBL" id="GAK65880.1"/>
    </source>
</evidence>
<dbReference type="GO" id="GO:0003676">
    <property type="term" value="F:nucleic acid binding"/>
    <property type="evidence" value="ECO:0007669"/>
    <property type="project" value="InterPro"/>
</dbReference>
<evidence type="ECO:0000313" key="2">
    <source>
        <dbReference type="Proteomes" id="UP000053758"/>
    </source>
</evidence>
<dbReference type="RefSeq" id="XP_014656042.1">
    <property type="nucleotide sequence ID" value="XM_014800556.1"/>
</dbReference>
<dbReference type="Proteomes" id="UP000053758">
    <property type="component" value="Unassembled WGS sequence"/>
</dbReference>
<reference evidence="2" key="1">
    <citation type="journal article" date="2014" name="Genome Announc.">
        <title>Draft Genome Sequence of the Yeast Pseudozyma antarctica Type Strain JCM10317, a Producer of the Glycolipid Biosurfactants, Mannosylerythritol Lipids.</title>
        <authorList>
            <person name="Saika A."/>
            <person name="Koike H."/>
            <person name="Hori T."/>
            <person name="Fukuoka T."/>
            <person name="Sato S."/>
            <person name="Habe H."/>
            <person name="Kitamoto D."/>
            <person name="Morita T."/>
        </authorList>
    </citation>
    <scope>NUCLEOTIDE SEQUENCE [LARGE SCALE GENOMIC DNA]</scope>
    <source>
        <strain evidence="2">JCM 10317</strain>
    </source>
</reference>